<dbReference type="Gene3D" id="3.20.20.70">
    <property type="entry name" value="Aldolase class I"/>
    <property type="match status" value="1"/>
</dbReference>
<keyword evidence="1" id="KW-0408">Iron</keyword>
<keyword evidence="3" id="KW-1185">Reference proteome</keyword>
<dbReference type="EMBL" id="JACJVO010000024">
    <property type="protein sequence ID" value="MBB6733008.1"/>
    <property type="molecule type" value="Genomic_DNA"/>
</dbReference>
<organism evidence="2 3">
    <name type="scientific">Cohnella zeiphila</name>
    <dbReference type="NCBI Taxonomy" id="2761120"/>
    <lineage>
        <taxon>Bacteria</taxon>
        <taxon>Bacillati</taxon>
        <taxon>Bacillota</taxon>
        <taxon>Bacilli</taxon>
        <taxon>Bacillales</taxon>
        <taxon>Paenibacillaceae</taxon>
        <taxon>Cohnella</taxon>
    </lineage>
</organism>
<keyword evidence="1" id="KW-0479">Metal-binding</keyword>
<dbReference type="InterPro" id="IPR003739">
    <property type="entry name" value="Lys_aminomutase/Glu_NH3_mut"/>
</dbReference>
<sequence length="314" mass="34003">MSLPHDFCESESAVDAQAPVVNMIGPMASAETVPQAAAGYLHVDRSTLILPAYDEAGISSSLRYVADHEDISHVLIDGPDSLSLSAACLRSIVEGLAELDHVRMIRFTSRVPAVQPERIVRNRELLDLIAEYSGSERSIYVMMRFHHPDEVNEAAIEAFRALSEAGAGLLAEVPFLPDPAANADTIAELLSGLTQAGVIPYQFVLDAGGQGAITLERAYRLAEAAKSRVSGPARRARLTMKHETGFFEILAIENGKAYMKSHRSRHDANGRFMIKECPPGAKSFEDLAGGPLSERTGKTPSSATYLKVPYEIPD</sequence>
<dbReference type="GO" id="GO:0051539">
    <property type="term" value="F:4 iron, 4 sulfur cluster binding"/>
    <property type="evidence" value="ECO:0007669"/>
    <property type="project" value="UniProtKB-KW"/>
</dbReference>
<evidence type="ECO:0000313" key="3">
    <source>
        <dbReference type="Proteomes" id="UP000564644"/>
    </source>
</evidence>
<evidence type="ECO:0000313" key="2">
    <source>
        <dbReference type="EMBL" id="MBB6733008.1"/>
    </source>
</evidence>
<keyword evidence="1" id="KW-0411">Iron-sulfur</keyword>
<dbReference type="PANTHER" id="PTHR30538:SF0">
    <property type="entry name" value="L-LYSINE 2,3-AMINOMUTASE AQ_1632-RELATED"/>
    <property type="match status" value="1"/>
</dbReference>
<evidence type="ECO:0000256" key="1">
    <source>
        <dbReference type="ARBA" id="ARBA00022485"/>
    </source>
</evidence>
<reference evidence="2 3" key="1">
    <citation type="submission" date="2020-08" db="EMBL/GenBank/DDBJ databases">
        <title>Cohnella phylogeny.</title>
        <authorList>
            <person name="Dunlap C."/>
        </authorList>
    </citation>
    <scope>NUCLEOTIDE SEQUENCE [LARGE SCALE GENOMIC DNA]</scope>
    <source>
        <strain evidence="2 3">CBP 2801</strain>
    </source>
</reference>
<gene>
    <name evidence="2" type="ORF">H7C18_19000</name>
</gene>
<accession>A0A7X0SSE1</accession>
<dbReference type="RefSeq" id="WP_185130671.1">
    <property type="nucleotide sequence ID" value="NZ_JACJVO010000024.1"/>
</dbReference>
<dbReference type="AlphaFoldDB" id="A0A7X0SSE1"/>
<dbReference type="Proteomes" id="UP000564644">
    <property type="component" value="Unassembled WGS sequence"/>
</dbReference>
<comment type="caution">
    <text evidence="2">The sequence shown here is derived from an EMBL/GenBank/DDBJ whole genome shotgun (WGS) entry which is preliminary data.</text>
</comment>
<dbReference type="PANTHER" id="PTHR30538">
    <property type="entry name" value="LYSINE 2,3-AMINOMUTASE-RELATED"/>
    <property type="match status" value="1"/>
</dbReference>
<dbReference type="InterPro" id="IPR013785">
    <property type="entry name" value="Aldolase_TIM"/>
</dbReference>
<protein>
    <submittedName>
        <fullName evidence="2">Uncharacterized protein</fullName>
    </submittedName>
</protein>
<keyword evidence="1" id="KW-0004">4Fe-4S</keyword>
<name>A0A7X0SSE1_9BACL</name>
<proteinExistence type="predicted"/>